<dbReference type="EMBL" id="ABJB010433357">
    <property type="status" value="NOT_ANNOTATED_CDS"/>
    <property type="molecule type" value="Genomic_DNA"/>
</dbReference>
<keyword evidence="22" id="KW-1185">Reference proteome</keyword>
<keyword evidence="13" id="KW-0804">Transcription</keyword>
<feature type="compositionally biased region" description="Basic residues" evidence="16">
    <location>
        <begin position="918"/>
        <end position="937"/>
    </location>
</feature>
<feature type="compositionally biased region" description="Low complexity" evidence="16">
    <location>
        <begin position="121"/>
        <end position="138"/>
    </location>
</feature>
<dbReference type="GO" id="GO:0010557">
    <property type="term" value="P:positive regulation of macromolecule biosynthetic process"/>
    <property type="evidence" value="ECO:0007669"/>
    <property type="project" value="UniProtKB-ARBA"/>
</dbReference>
<dbReference type="InterPro" id="IPR036427">
    <property type="entry name" value="Bromodomain-like_sf"/>
</dbReference>
<dbReference type="GO" id="GO:0006338">
    <property type="term" value="P:chromatin remodeling"/>
    <property type="evidence" value="ECO:0000318"/>
    <property type="project" value="GO_Central"/>
</dbReference>
<dbReference type="Pfam" id="PF20826">
    <property type="entry name" value="PHD_5"/>
    <property type="match status" value="1"/>
</dbReference>
<evidence type="ECO:0000313" key="22">
    <source>
        <dbReference type="Proteomes" id="UP000001555"/>
    </source>
</evidence>
<dbReference type="GO" id="GO:0016279">
    <property type="term" value="F:protein-lysine N-methyltransferase activity"/>
    <property type="evidence" value="ECO:0007669"/>
    <property type="project" value="UniProtKB-ARBA"/>
</dbReference>
<evidence type="ECO:0000256" key="9">
    <source>
        <dbReference type="ARBA" id="ARBA00022853"/>
    </source>
</evidence>
<keyword evidence="11 15" id="KW-0103">Bromodomain</keyword>
<feature type="compositionally biased region" description="Low complexity" evidence="16">
    <location>
        <begin position="1078"/>
        <end position="1089"/>
    </location>
</feature>
<feature type="region of interest" description="Disordered" evidence="16">
    <location>
        <begin position="1"/>
        <end position="289"/>
    </location>
</feature>
<keyword evidence="7" id="KW-0863">Zinc-finger</keyword>
<feature type="region of interest" description="Disordered" evidence="16">
    <location>
        <begin position="305"/>
        <end position="465"/>
    </location>
</feature>
<evidence type="ECO:0000256" key="16">
    <source>
        <dbReference type="SAM" id="MobiDB-lite"/>
    </source>
</evidence>
<dbReference type="FunFam" id="2.30.30.490:FF:000039">
    <property type="entry name" value="Histone-lysine N-methyltransferase ash1"/>
    <property type="match status" value="1"/>
</dbReference>
<name>B7PNR1_IXOSC</name>
<dbReference type="Gene3D" id="3.30.40.10">
    <property type="entry name" value="Zinc/RING finger domain, C3HC4 (zinc finger)"/>
    <property type="match status" value="1"/>
</dbReference>
<feature type="compositionally biased region" description="Low complexity" evidence="16">
    <location>
        <begin position="55"/>
        <end position="77"/>
    </location>
</feature>
<dbReference type="EMBL" id="ABJB011130795">
    <property type="status" value="NOT_ANNOTATED_CDS"/>
    <property type="molecule type" value="Genomic_DNA"/>
</dbReference>
<dbReference type="Pfam" id="PF01426">
    <property type="entry name" value="BAH"/>
    <property type="match status" value="1"/>
</dbReference>
<accession>B7PNR1</accession>
<dbReference type="SMART" id="SM00297">
    <property type="entry name" value="BROMO"/>
    <property type="match status" value="1"/>
</dbReference>
<dbReference type="PANTHER" id="PTHR16062:SF22">
    <property type="entry name" value="HISTONE-LYSINE N-METHYLTRANSFERASE ASH1L"/>
    <property type="match status" value="1"/>
</dbReference>
<dbReference type="Gene3D" id="1.20.920.10">
    <property type="entry name" value="Bromodomain-like"/>
    <property type="match status" value="1"/>
</dbReference>
<feature type="compositionally biased region" description="Basic and acidic residues" evidence="16">
    <location>
        <begin position="836"/>
        <end position="850"/>
    </location>
</feature>
<dbReference type="InterPro" id="IPR043319">
    <property type="entry name" value="PHD_ASH1L"/>
</dbReference>
<feature type="region of interest" description="Disordered" evidence="16">
    <location>
        <begin position="1103"/>
        <end position="1175"/>
    </location>
</feature>
<feature type="compositionally biased region" description="Basic and acidic residues" evidence="16">
    <location>
        <begin position="144"/>
        <end position="158"/>
    </location>
</feature>
<dbReference type="InterPro" id="IPR011011">
    <property type="entry name" value="Znf_FYVE_PHD"/>
</dbReference>
<evidence type="ECO:0000313" key="20">
    <source>
        <dbReference type="EMBL" id="EEC08233.1"/>
    </source>
</evidence>
<dbReference type="PANTHER" id="PTHR16062">
    <property type="entry name" value="SWI/SNF-RELATED"/>
    <property type="match status" value="1"/>
</dbReference>
<feature type="domain" description="Bromo" evidence="17">
    <location>
        <begin position="1673"/>
        <end position="1743"/>
    </location>
</feature>
<dbReference type="EMBL" id="ABJB010059122">
    <property type="status" value="NOT_ANNOTATED_CDS"/>
    <property type="molecule type" value="Genomic_DNA"/>
</dbReference>
<dbReference type="GO" id="GO:0006368">
    <property type="term" value="P:transcription elongation by RNA polymerase II"/>
    <property type="evidence" value="ECO:0000318"/>
    <property type="project" value="GO_Central"/>
</dbReference>
<keyword evidence="6" id="KW-0677">Repeat</keyword>
<dbReference type="CDD" id="cd04717">
    <property type="entry name" value="BAH_polybromo"/>
    <property type="match status" value="1"/>
</dbReference>
<feature type="compositionally biased region" description="Basic and acidic residues" evidence="16">
    <location>
        <begin position="986"/>
        <end position="996"/>
    </location>
</feature>
<comment type="subcellular location">
    <subcellularLocation>
        <location evidence="1">Nucleus</location>
    </subcellularLocation>
</comment>
<feature type="compositionally biased region" description="Basic residues" evidence="16">
    <location>
        <begin position="1522"/>
        <end position="1536"/>
    </location>
</feature>
<feature type="compositionally biased region" description="Low complexity" evidence="16">
    <location>
        <begin position="436"/>
        <end position="455"/>
    </location>
</feature>
<dbReference type="InParanoid" id="B7PNR1"/>
<feature type="compositionally biased region" description="Basic residues" evidence="16">
    <location>
        <begin position="78"/>
        <end position="92"/>
    </location>
</feature>
<organism>
    <name type="scientific">Ixodes scapularis</name>
    <name type="common">Black-legged tick</name>
    <name type="synonym">Deer tick</name>
    <dbReference type="NCBI Taxonomy" id="6945"/>
    <lineage>
        <taxon>Eukaryota</taxon>
        <taxon>Metazoa</taxon>
        <taxon>Ecdysozoa</taxon>
        <taxon>Arthropoda</taxon>
        <taxon>Chelicerata</taxon>
        <taxon>Arachnida</taxon>
        <taxon>Acari</taxon>
        <taxon>Parasitiformes</taxon>
        <taxon>Ixodida</taxon>
        <taxon>Ixodoidea</taxon>
        <taxon>Ixodidae</taxon>
        <taxon>Ixodinae</taxon>
        <taxon>Ixodes</taxon>
    </lineage>
</organism>
<evidence type="ECO:0000256" key="14">
    <source>
        <dbReference type="ARBA" id="ARBA00023242"/>
    </source>
</evidence>
<evidence type="ECO:0000256" key="11">
    <source>
        <dbReference type="ARBA" id="ARBA00023117"/>
    </source>
</evidence>
<dbReference type="SUPFAM" id="SSF82199">
    <property type="entry name" value="SET domain"/>
    <property type="match status" value="1"/>
</dbReference>
<dbReference type="FunFam" id="3.30.40.10:FF:000113">
    <property type="entry name" value="Histone-lysine N-methyltransferase"/>
    <property type="match status" value="1"/>
</dbReference>
<feature type="domain" description="Post-SET" evidence="18">
    <location>
        <begin position="1479"/>
        <end position="1495"/>
    </location>
</feature>
<dbReference type="PROSITE" id="PS50014">
    <property type="entry name" value="BROMODOMAIN_2"/>
    <property type="match status" value="1"/>
</dbReference>
<feature type="compositionally biased region" description="Basic and acidic residues" evidence="16">
    <location>
        <begin position="1028"/>
        <end position="1041"/>
    </location>
</feature>
<feature type="compositionally biased region" description="Basic and acidic residues" evidence="16">
    <location>
        <begin position="388"/>
        <end position="401"/>
    </location>
</feature>
<dbReference type="SMART" id="SM00439">
    <property type="entry name" value="BAH"/>
    <property type="match status" value="1"/>
</dbReference>
<dbReference type="PRINTS" id="PR00503">
    <property type="entry name" value="BROMODOMAIN"/>
</dbReference>
<feature type="region of interest" description="Disordered" evidence="16">
    <location>
        <begin position="1579"/>
        <end position="1620"/>
    </location>
</feature>
<dbReference type="EMBL" id="ABJB011067173">
    <property type="status" value="NOT_ANNOTATED_CDS"/>
    <property type="molecule type" value="Genomic_DNA"/>
</dbReference>
<feature type="compositionally biased region" description="Basic and acidic residues" evidence="16">
    <location>
        <begin position="414"/>
        <end position="425"/>
    </location>
</feature>
<feature type="compositionally biased region" description="Basic and acidic residues" evidence="16">
    <location>
        <begin position="1891"/>
        <end position="1900"/>
    </location>
</feature>
<feature type="compositionally biased region" description="Basic and acidic residues" evidence="16">
    <location>
        <begin position="781"/>
        <end position="792"/>
    </location>
</feature>
<dbReference type="STRING" id="6945.B7PNR1"/>
<dbReference type="GO" id="GO:0032259">
    <property type="term" value="P:methylation"/>
    <property type="evidence" value="ECO:0007669"/>
    <property type="project" value="UniProtKB-KW"/>
</dbReference>
<proteinExistence type="predicted"/>
<feature type="region of interest" description="Disordered" evidence="16">
    <location>
        <begin position="1501"/>
        <end position="1550"/>
    </location>
</feature>
<evidence type="ECO:0000256" key="10">
    <source>
        <dbReference type="ARBA" id="ARBA00023015"/>
    </source>
</evidence>
<dbReference type="Gene3D" id="2.30.30.490">
    <property type="match status" value="1"/>
</dbReference>
<feature type="compositionally biased region" description="Acidic residues" evidence="16">
    <location>
        <begin position="1904"/>
        <end position="1915"/>
    </location>
</feature>
<keyword evidence="5" id="KW-0479">Metal-binding</keyword>
<evidence type="ECO:0000259" key="19">
    <source>
        <dbReference type="PROSITE" id="PS51038"/>
    </source>
</evidence>
<feature type="compositionally biased region" description="Basic and acidic residues" evidence="16">
    <location>
        <begin position="1247"/>
        <end position="1258"/>
    </location>
</feature>
<dbReference type="EMBL" id="ABJB010280050">
    <property type="status" value="NOT_ANNOTATED_CDS"/>
    <property type="molecule type" value="Genomic_DNA"/>
</dbReference>
<feature type="compositionally biased region" description="Low complexity" evidence="16">
    <location>
        <begin position="1269"/>
        <end position="1297"/>
    </location>
</feature>
<dbReference type="SUPFAM" id="SSF47370">
    <property type="entry name" value="Bromodomain"/>
    <property type="match status" value="1"/>
</dbReference>
<dbReference type="GO" id="GO:0003006">
    <property type="term" value="P:developmental process involved in reproduction"/>
    <property type="evidence" value="ECO:0007669"/>
    <property type="project" value="UniProtKB-ARBA"/>
</dbReference>
<dbReference type="InterPro" id="IPR043151">
    <property type="entry name" value="BAH_sf"/>
</dbReference>
<dbReference type="SMART" id="SM00508">
    <property type="entry name" value="PostSET"/>
    <property type="match status" value="1"/>
</dbReference>
<dbReference type="FunFam" id="1.20.920.10:FF:000025">
    <property type="entry name" value="Histone-lysine N-methyltransferase"/>
    <property type="match status" value="1"/>
</dbReference>
<dbReference type="GO" id="GO:0030154">
    <property type="term" value="P:cell differentiation"/>
    <property type="evidence" value="ECO:0007669"/>
    <property type="project" value="UniProtKB-ARBA"/>
</dbReference>
<dbReference type="EMBL" id="ABJB010196320">
    <property type="status" value="NOT_ANNOTATED_CDS"/>
    <property type="molecule type" value="Genomic_DNA"/>
</dbReference>
<dbReference type="PaxDb" id="6945-B7PNR1"/>
<keyword evidence="3" id="KW-0808">Transferase</keyword>
<dbReference type="InterPro" id="IPR046341">
    <property type="entry name" value="SET_dom_sf"/>
</dbReference>
<feature type="region of interest" description="Disordered" evidence="16">
    <location>
        <begin position="1182"/>
        <end position="1201"/>
    </location>
</feature>
<feature type="compositionally biased region" description="Polar residues" evidence="16">
    <location>
        <begin position="224"/>
        <end position="234"/>
    </location>
</feature>
<evidence type="ECO:0000259" key="18">
    <source>
        <dbReference type="PROSITE" id="PS50868"/>
    </source>
</evidence>
<dbReference type="SUPFAM" id="SSF57903">
    <property type="entry name" value="FYVE/PHD zinc finger"/>
    <property type="match status" value="1"/>
</dbReference>
<dbReference type="VEuPathDB" id="VectorBase:ISCP_022842"/>
<evidence type="ECO:0000256" key="8">
    <source>
        <dbReference type="ARBA" id="ARBA00022833"/>
    </source>
</evidence>
<protein>
    <submittedName>
        <fullName evidence="20 21">Uncharacterized protein</fullName>
    </submittedName>
</protein>
<dbReference type="Gene3D" id="2.170.270.10">
    <property type="entry name" value="SET domain"/>
    <property type="match status" value="1"/>
</dbReference>
<feature type="compositionally biased region" description="Basic residues" evidence="16">
    <location>
        <begin position="692"/>
        <end position="715"/>
    </location>
</feature>
<feature type="compositionally biased region" description="Basic and acidic residues" evidence="16">
    <location>
        <begin position="1505"/>
        <end position="1515"/>
    </location>
</feature>
<evidence type="ECO:0000259" key="17">
    <source>
        <dbReference type="PROSITE" id="PS50014"/>
    </source>
</evidence>
<dbReference type="InterPro" id="IPR001487">
    <property type="entry name" value="Bromodomain"/>
</dbReference>
<keyword evidence="4" id="KW-0949">S-adenosyl-L-methionine</keyword>
<gene>
    <name evidence="20" type="ORF">IscW_ISCW005314</name>
</gene>
<dbReference type="InterPro" id="IPR001025">
    <property type="entry name" value="BAH_dom"/>
</dbReference>
<dbReference type="InterPro" id="IPR013083">
    <property type="entry name" value="Znf_RING/FYVE/PHD"/>
</dbReference>
<dbReference type="GO" id="GO:0008270">
    <property type="term" value="F:zinc ion binding"/>
    <property type="evidence" value="ECO:0007669"/>
    <property type="project" value="UniProtKB-KW"/>
</dbReference>
<evidence type="ECO:0000256" key="2">
    <source>
        <dbReference type="ARBA" id="ARBA00022603"/>
    </source>
</evidence>
<dbReference type="InterPro" id="IPR003616">
    <property type="entry name" value="Post-SET_dom"/>
</dbReference>
<dbReference type="EMBL" id="ABJB010935157">
    <property type="status" value="NOT_ANNOTATED_CDS"/>
    <property type="molecule type" value="Genomic_DNA"/>
</dbReference>
<dbReference type="EMBL" id="ABJB010058956">
    <property type="status" value="NOT_ANNOTATED_CDS"/>
    <property type="molecule type" value="Genomic_DNA"/>
</dbReference>
<sequence length="2114" mass="232327">MEDVGGSATEDNICGGARNASRSPQGAKVHLGTTPPEQPQDPLKLRIAARRVAKAQDGSPAGSAAAAADAAGSAAVRLRIKQRKSRRRRRSRSPPGKCGAADGGGKPRCSCMGSRIGKVGSSSSSSDSESSCSVSDYSTCRTPRKADPCLPRREEPRRTPPLLSPTKLVPASIADARLRDSADIAKGTEEGAKPSPVGTALTNDGGAVEHPLPYLSVDAPANVSPDSGIQSCGESPQRIVGCQDDAPGFHGDEPHPYKSPHFALHDDLRPSDKTEPLKSGRTDGEGASCVDSAVQPLRVCASQKVGFRNDPSERTSPPLDIECKMADAEAAKELPSSPPRCASTTTAASPKTLPNIGSSAKDGFSDRTVDDRVDLTKVADVVLPSPSERLRSKGAEKEAPKDASAVSPPRLRSRKEGEAPCKPTERLSGAKTRVKGASAPLSRSGRASRSAASKTSSRKSGRLECGDSELHQLVQRVQDSICTQFQESMGASSDFEVGADLCGGDCIEMEEPRPKDEVTEVDEPKEMSKKTEHVSSKTVEEEERKERKEETKAEEKPVPRKRGRPPRSDKTRRAVKVEATTSRQRRRHASKEDVVTSKATTDRKVPPKELDSKPDVNAIESRYRKEPRKSTSTDCRVKSSSRKTEEISKEAETPHDSLPREDGGDESVDIDALLHECSIEEQTHLLHMYQRKMKKKRFVQQPSRRNRRGGLRKSSSRACRESESCASIDALVEALSSAFISKQTTVPKTDAVPSIFRIVKYLRPKRSSERPLRQSVSMAKTELRKTEKEEAKAAPAKKGKPKKQTQPSPAVPESSPELQTPPSGDRCLPLKKRHCLLSDEKSSTEEKEPKPPNASAERNHGKQTTAAPTEVPAKKTSEAAETPCPPRSCETPVLTKAAKKALFPIVPSKPPCPEPKAPKKKKKARGKKQRPHPRTKRTSGNGNDDGRVPASSTSVDEAIESCVQKFADSAKSSEESRSRSRSRSPHAAEEARRSDDSEAVTLVEDDSDPDNPLKKISLLKQKQQKLLKAVERARRSKEKQNEASPAGDDPAQTGKRHRKRKMRNRTGFVKVKRKRVAAQKAPVAAAAAASDYKFDLEEKDSCEDVSMKEDDAAEDVGSVQTGVHQPEVDEKAKVASKKSVKGRGRRKGRKKKIVCKPAKKMAIEKKAASPEPAVKASATEVELAKVPAPDPAPDSSPDLAKPAAAVVDTIAEAIEAVVARAKKVASVPSAKGKVKAKVEAIAVAAAKRKEAPQKEVVHPKKKAIKSKEASAPTSTPTLSAAASSDAASTSSAASSASGVAGGSKPPKKKCKLDSASHKAASPINGGPPLPENTPVVTVTKPSCGGGAQHGTRRRRRREHQLPKKKYLKAGLYSSSFKEDGEPSKEESPPPEEKSGGLMPSPIHAGKYLRQRRADFQLCYDIWWLHKHKQLLFSYDPVNNYKRIKSVNGVYRVGLFSLKDIPANTEICYDYNFHNFNNERQQECKCGSDQCRGFIGGKSQRLNGQAKEKDKAKEGAKGTSSRSVRKRQRERLRHRRDGKPEGVTTVASSSARLGPLQLKPLSHQQRCFVQKHRCFLLRNYDRAKRSPPKPLRDRGKHCQHQAGPSPPAQHPQPPGEEEEGEAFRTQFTALNTSRSVRTRQLARAQENTQLARTARLAQVFRDICSSVLACKDDNGKVLSTPFVNLPSKRKCPDYFEKIHTPIDLNTIEKNIITGEYKDLETFAADFNLLFDNAELYHKENVDLVSSLGKLRRCYEEAKYLVVPILEDILGEPVPSHFTTYSSTNEKPAEEDEEVIRCVCNIFKDEGLMIQCEKCFVWQHCDCMGVNGDIENYLCELCNPREVCLEIPLGPPVQNGGYQSFLTLLKGTLQVRQGDCVYLAKDKSPLKPLSQEVRSERSRRSADAAGDPDEAEEAEPENSLDIFRVERLWKNERQVLFNCCHSRVWGEKFLFGHHYLRPHETFHEPTRKFFHNEVLRIPLYEIVPLECVVGTCCVLDLATYCRGRPRGCAEKDVYVCECRVDKGARLFYKITKPKYPVCTKSYAFDVFETKLTPKRTYSPRSVPVVYQKRSRTRVAGFADTSSADREVKKERLDKVVRRLAASAATEKTSEILEATR</sequence>
<dbReference type="InterPro" id="IPR001965">
    <property type="entry name" value="Znf_PHD"/>
</dbReference>
<dbReference type="InterPro" id="IPR018359">
    <property type="entry name" value="Bromodomain_CS"/>
</dbReference>
<dbReference type="GO" id="GO:0003682">
    <property type="term" value="F:chromatin binding"/>
    <property type="evidence" value="ECO:0000318"/>
    <property type="project" value="GO_Central"/>
</dbReference>
<feature type="region of interest" description="Disordered" evidence="16">
    <location>
        <begin position="505"/>
        <end position="666"/>
    </location>
</feature>
<dbReference type="GO" id="GO:0018991">
    <property type="term" value="P:egg-laying behavior"/>
    <property type="evidence" value="ECO:0007669"/>
    <property type="project" value="UniProtKB-ARBA"/>
</dbReference>
<evidence type="ECO:0000256" key="12">
    <source>
        <dbReference type="ARBA" id="ARBA00023159"/>
    </source>
</evidence>
<dbReference type="HOGENOM" id="CLU_232194_0_0_1"/>
<feature type="compositionally biased region" description="Basic and acidic residues" evidence="16">
    <location>
        <begin position="621"/>
        <end position="662"/>
    </location>
</feature>
<dbReference type="EnsemblMetazoa" id="ISCW005314-RA">
    <property type="protein sequence ID" value="ISCW005314-PA"/>
    <property type="gene ID" value="ISCW005314"/>
</dbReference>
<feature type="compositionally biased region" description="Basic and acidic residues" evidence="16">
    <location>
        <begin position="1376"/>
        <end position="1394"/>
    </location>
</feature>
<feature type="compositionally biased region" description="Basic residues" evidence="16">
    <location>
        <begin position="1054"/>
        <end position="1077"/>
    </location>
</feature>
<feature type="region of interest" description="Disordered" evidence="16">
    <location>
        <begin position="692"/>
        <end position="719"/>
    </location>
</feature>
<feature type="compositionally biased region" description="Basic and acidic residues" evidence="16">
    <location>
        <begin position="176"/>
        <end position="192"/>
    </location>
</feature>
<keyword evidence="14" id="KW-0539">Nucleus</keyword>
<evidence type="ECO:0000256" key="7">
    <source>
        <dbReference type="ARBA" id="ARBA00022771"/>
    </source>
</evidence>
<feature type="compositionally biased region" description="Pro residues" evidence="16">
    <location>
        <begin position="1603"/>
        <end position="1613"/>
    </location>
</feature>
<feature type="compositionally biased region" description="Basic and acidic residues" evidence="16">
    <location>
        <begin position="590"/>
        <end position="614"/>
    </location>
</feature>
<feature type="compositionally biased region" description="Basic and acidic residues" evidence="16">
    <location>
        <begin position="363"/>
        <end position="377"/>
    </location>
</feature>
<keyword evidence="9" id="KW-0156">Chromatin regulator</keyword>
<feature type="domain" description="BAH" evidence="19">
    <location>
        <begin position="1899"/>
        <end position="2029"/>
    </location>
</feature>
<evidence type="ECO:0000256" key="6">
    <source>
        <dbReference type="ARBA" id="ARBA00022737"/>
    </source>
</evidence>
<evidence type="ECO:0000256" key="3">
    <source>
        <dbReference type="ARBA" id="ARBA00022679"/>
    </source>
</evidence>
<dbReference type="EMBL" id="ABJB010130717">
    <property type="status" value="NOT_ANNOTATED_CDS"/>
    <property type="molecule type" value="Genomic_DNA"/>
</dbReference>
<dbReference type="GO" id="GO:0016586">
    <property type="term" value="C:RSC-type complex"/>
    <property type="evidence" value="ECO:0000318"/>
    <property type="project" value="GO_Central"/>
</dbReference>
<dbReference type="PROSITE" id="PS01359">
    <property type="entry name" value="ZF_PHD_1"/>
    <property type="match status" value="1"/>
</dbReference>
<dbReference type="EMBL" id="ABJB010318996">
    <property type="status" value="NOT_ANNOTATED_CDS"/>
    <property type="molecule type" value="Genomic_DNA"/>
</dbReference>
<feature type="region of interest" description="Disordered" evidence="16">
    <location>
        <begin position="766"/>
        <end position="1089"/>
    </location>
</feature>
<reference evidence="21" key="2">
    <citation type="submission" date="2020-05" db="UniProtKB">
        <authorList>
            <consortium name="EnsemblMetazoa"/>
        </authorList>
    </citation>
    <scope>IDENTIFICATION</scope>
    <source>
        <strain evidence="21">wikel</strain>
    </source>
</reference>
<dbReference type="VEuPathDB" id="VectorBase:ISCW005314"/>
<dbReference type="SMART" id="SM00249">
    <property type="entry name" value="PHD"/>
    <property type="match status" value="1"/>
</dbReference>
<feature type="compositionally biased region" description="Low complexity" evidence="16">
    <location>
        <begin position="1014"/>
        <end position="1027"/>
    </location>
</feature>
<feature type="region of interest" description="Disordered" evidence="16">
    <location>
        <begin position="1886"/>
        <end position="1915"/>
    </location>
</feature>
<evidence type="ECO:0000313" key="21">
    <source>
        <dbReference type="EnsemblMetazoa" id="ISCW005314-PA"/>
    </source>
</evidence>
<reference evidence="20 22" key="1">
    <citation type="submission" date="2008-03" db="EMBL/GenBank/DDBJ databases">
        <title>Annotation of Ixodes scapularis.</title>
        <authorList>
            <consortium name="Ixodes scapularis Genome Project Consortium"/>
            <person name="Caler E."/>
            <person name="Hannick L.I."/>
            <person name="Bidwell S."/>
            <person name="Joardar V."/>
            <person name="Thiagarajan M."/>
            <person name="Amedeo P."/>
            <person name="Galinsky K.J."/>
            <person name="Schobel S."/>
            <person name="Inman J."/>
            <person name="Hostetler J."/>
            <person name="Miller J."/>
            <person name="Hammond M."/>
            <person name="Megy K."/>
            <person name="Lawson D."/>
            <person name="Kodira C."/>
            <person name="Sutton G."/>
            <person name="Meyer J."/>
            <person name="Hill C.A."/>
            <person name="Birren B."/>
            <person name="Nene V."/>
            <person name="Collins F."/>
            <person name="Alarcon-Chaidez F."/>
            <person name="Wikel S."/>
            <person name="Strausberg R."/>
        </authorList>
    </citation>
    <scope>NUCLEOTIDE SEQUENCE [LARGE SCALE GENOMIC DNA]</scope>
    <source>
        <strain evidence="22">Wikel</strain>
        <strain evidence="20">Wikel colony</strain>
    </source>
</reference>
<dbReference type="GO" id="GO:0140938">
    <property type="term" value="F:histone H3 methyltransferase activity"/>
    <property type="evidence" value="ECO:0007669"/>
    <property type="project" value="UniProtKB-ARBA"/>
</dbReference>
<dbReference type="GO" id="GO:0006355">
    <property type="term" value="P:regulation of DNA-templated transcription"/>
    <property type="evidence" value="ECO:0007669"/>
    <property type="project" value="UniProtKB-ARBA"/>
</dbReference>
<dbReference type="Proteomes" id="UP000001555">
    <property type="component" value="Unassembled WGS sequence"/>
</dbReference>
<dbReference type="EMBL" id="DS754365">
    <property type="protein sequence ID" value="EEC08233.1"/>
    <property type="molecule type" value="Genomic_DNA"/>
</dbReference>
<feature type="region of interest" description="Disordered" evidence="16">
    <location>
        <begin position="1246"/>
        <end position="1402"/>
    </location>
</feature>
<feature type="compositionally biased region" description="Basic and acidic residues" evidence="16">
    <location>
        <begin position="566"/>
        <end position="576"/>
    </location>
</feature>
<keyword evidence="2" id="KW-0489">Methyltransferase</keyword>
<evidence type="ECO:0000256" key="4">
    <source>
        <dbReference type="ARBA" id="ARBA00022691"/>
    </source>
</evidence>
<feature type="compositionally biased region" description="Basic residues" evidence="16">
    <location>
        <begin position="1134"/>
        <end position="1159"/>
    </location>
</feature>
<dbReference type="PROSITE" id="PS50868">
    <property type="entry name" value="POST_SET"/>
    <property type="match status" value="1"/>
</dbReference>
<feature type="compositionally biased region" description="Basic and acidic residues" evidence="16">
    <location>
        <begin position="510"/>
        <end position="558"/>
    </location>
</feature>
<dbReference type="CDD" id="cd15548">
    <property type="entry name" value="PHD_ASH1L"/>
    <property type="match status" value="1"/>
</dbReference>
<feature type="compositionally biased region" description="Basic and acidic residues" evidence="16">
    <location>
        <begin position="321"/>
        <end position="332"/>
    </location>
</feature>
<keyword evidence="8" id="KW-0862">Zinc</keyword>
<dbReference type="PROSITE" id="PS51038">
    <property type="entry name" value="BAH"/>
    <property type="match status" value="1"/>
</dbReference>
<evidence type="ECO:0000256" key="13">
    <source>
        <dbReference type="ARBA" id="ARBA00023163"/>
    </source>
</evidence>
<dbReference type="PROSITE" id="PS00633">
    <property type="entry name" value="BROMODOMAIN_1"/>
    <property type="match status" value="1"/>
</dbReference>
<feature type="compositionally biased region" description="Basic residues" evidence="16">
    <location>
        <begin position="1350"/>
        <end position="1367"/>
    </location>
</feature>
<dbReference type="InterPro" id="IPR037382">
    <property type="entry name" value="Rsc/polybromo"/>
</dbReference>
<evidence type="ECO:0000256" key="15">
    <source>
        <dbReference type="PROSITE-ProRule" id="PRU00035"/>
    </source>
</evidence>
<feature type="compositionally biased region" description="Basic and acidic residues" evidence="16">
    <location>
        <begin position="263"/>
        <end position="284"/>
    </location>
</feature>
<dbReference type="GO" id="GO:0009792">
    <property type="term" value="P:embryo development ending in birth or egg hatching"/>
    <property type="evidence" value="ECO:0007669"/>
    <property type="project" value="UniProtKB-ARBA"/>
</dbReference>
<keyword evidence="12" id="KW-0010">Activator</keyword>
<dbReference type="InterPro" id="IPR019786">
    <property type="entry name" value="Zinc_finger_PHD-type_CS"/>
</dbReference>
<dbReference type="VEuPathDB" id="VectorBase:ISCI005314"/>
<keyword evidence="10" id="KW-0805">Transcription regulation</keyword>
<evidence type="ECO:0000256" key="1">
    <source>
        <dbReference type="ARBA" id="ARBA00004123"/>
    </source>
</evidence>
<dbReference type="Pfam" id="PF00439">
    <property type="entry name" value="Bromodomain"/>
    <property type="match status" value="1"/>
</dbReference>
<evidence type="ECO:0000256" key="5">
    <source>
        <dbReference type="ARBA" id="ARBA00022723"/>
    </source>
</evidence>
<dbReference type="OrthoDB" id="79252at2759"/>